<sequence>MAVGGAGGTLPGMDGLARAERVARGQDGVIGRGRALRAGLAPHEVDGLRRAGRWRSLARGAYFVASAAHPEPGRRAAIRAARLSLGRTALVVLDTAAELHGLPPAGAHRAAGTVHVAAPGRRPARAYPGIVVHQLAIPPAGRTRVGGIPATTPRWTLAALLPRLDRDAAVALLDAALYRGLLGPADLRALPALLAGRRGAVAARAALPLADGRAASPLETRLRLRCLEGRVPPEGLRVPVRDRGGRVVAHGALGWPSRRLIVDADEPVPGGAGDHRRHNRVVAAGWRLLRFSRADAAHPDAVARRVRTVLSD</sequence>
<reference evidence="1" key="2">
    <citation type="submission" date="2020-09" db="EMBL/GenBank/DDBJ databases">
        <authorList>
            <person name="Sun Q."/>
            <person name="Ohkuma M."/>
        </authorList>
    </citation>
    <scope>NUCLEOTIDE SEQUENCE</scope>
    <source>
        <strain evidence="1">JCM 3090</strain>
    </source>
</reference>
<dbReference type="AlphaFoldDB" id="A0A8J3B6U0"/>
<evidence type="ECO:0008006" key="3">
    <source>
        <dbReference type="Google" id="ProtNLM"/>
    </source>
</evidence>
<dbReference type="Proteomes" id="UP000649739">
    <property type="component" value="Unassembled WGS sequence"/>
</dbReference>
<keyword evidence="2" id="KW-1185">Reference proteome</keyword>
<reference evidence="1" key="1">
    <citation type="journal article" date="2014" name="Int. J. Syst. Evol. Microbiol.">
        <title>Complete genome sequence of Corynebacterium casei LMG S-19264T (=DSM 44701T), isolated from a smear-ripened cheese.</title>
        <authorList>
            <consortium name="US DOE Joint Genome Institute (JGI-PGF)"/>
            <person name="Walter F."/>
            <person name="Albersmeier A."/>
            <person name="Kalinowski J."/>
            <person name="Ruckert C."/>
        </authorList>
    </citation>
    <scope>NUCLEOTIDE SEQUENCE</scope>
    <source>
        <strain evidence="1">JCM 3090</strain>
    </source>
</reference>
<evidence type="ECO:0000313" key="1">
    <source>
        <dbReference type="EMBL" id="GGJ89475.1"/>
    </source>
</evidence>
<name>A0A8J3B6U0_9ACTN</name>
<evidence type="ECO:0000313" key="2">
    <source>
        <dbReference type="Proteomes" id="UP000649739"/>
    </source>
</evidence>
<accession>A0A8J3B6U0</accession>
<comment type="caution">
    <text evidence="1">The sequence shown here is derived from an EMBL/GenBank/DDBJ whole genome shotgun (WGS) entry which is preliminary data.</text>
</comment>
<dbReference type="EMBL" id="BMQB01000003">
    <property type="protein sequence ID" value="GGJ89475.1"/>
    <property type="molecule type" value="Genomic_DNA"/>
</dbReference>
<gene>
    <name evidence="1" type="ORF">GCM10010123_18910</name>
</gene>
<organism evidence="1 2">
    <name type="scientific">Pilimelia anulata</name>
    <dbReference type="NCBI Taxonomy" id="53371"/>
    <lineage>
        <taxon>Bacteria</taxon>
        <taxon>Bacillati</taxon>
        <taxon>Actinomycetota</taxon>
        <taxon>Actinomycetes</taxon>
        <taxon>Micromonosporales</taxon>
        <taxon>Micromonosporaceae</taxon>
        <taxon>Pilimelia</taxon>
    </lineage>
</organism>
<proteinExistence type="predicted"/>
<protein>
    <recommendedName>
        <fullName evidence="3">Transcriptional regulator, AbiEi antitoxin, Type IV TA system</fullName>
    </recommendedName>
</protein>